<evidence type="ECO:0000313" key="3">
    <source>
        <dbReference type="Proteomes" id="UP000188820"/>
    </source>
</evidence>
<name>A0ABX3KWQ2_9PAST</name>
<organism evidence="2 3">
    <name type="scientific">Rodentibacter caecimuris</name>
    <dbReference type="NCBI Taxonomy" id="1796644"/>
    <lineage>
        <taxon>Bacteria</taxon>
        <taxon>Pseudomonadati</taxon>
        <taxon>Pseudomonadota</taxon>
        <taxon>Gammaproteobacteria</taxon>
        <taxon>Pasteurellales</taxon>
        <taxon>Pasteurellaceae</taxon>
        <taxon>Rodentibacter</taxon>
    </lineage>
</organism>
<reference evidence="2 3" key="1">
    <citation type="submission" date="2016-10" db="EMBL/GenBank/DDBJ databases">
        <title>Rodentibacter gen. nov. and new species.</title>
        <authorList>
            <person name="Christensen H."/>
        </authorList>
    </citation>
    <scope>NUCLEOTIDE SEQUENCE [LARGE SCALE GENOMIC DNA]</scope>
    <source>
        <strain evidence="2 3">1998236014</strain>
    </source>
</reference>
<gene>
    <name evidence="2" type="ORF">BKG89_08245</name>
</gene>
<feature type="signal peptide" evidence="1">
    <location>
        <begin position="1"/>
        <end position="27"/>
    </location>
</feature>
<evidence type="ECO:0000313" key="2">
    <source>
        <dbReference type="EMBL" id="OOF68328.1"/>
    </source>
</evidence>
<keyword evidence="3" id="KW-1185">Reference proteome</keyword>
<dbReference type="RefSeq" id="WP_077463932.1">
    <property type="nucleotide sequence ID" value="NZ_MLAA01000035.1"/>
</dbReference>
<dbReference type="EMBL" id="MLAA01000035">
    <property type="protein sequence ID" value="OOF68328.1"/>
    <property type="molecule type" value="Genomic_DNA"/>
</dbReference>
<evidence type="ECO:0008006" key="4">
    <source>
        <dbReference type="Google" id="ProtNLM"/>
    </source>
</evidence>
<accession>A0ABX3KWQ2</accession>
<protein>
    <recommendedName>
        <fullName evidence="4">Lipoprotein</fullName>
    </recommendedName>
</protein>
<comment type="caution">
    <text evidence="2">The sequence shown here is derived from an EMBL/GenBank/DDBJ whole genome shotgun (WGS) entry which is preliminary data.</text>
</comment>
<feature type="chain" id="PRO_5045658140" description="Lipoprotein" evidence="1">
    <location>
        <begin position="28"/>
        <end position="237"/>
    </location>
</feature>
<proteinExistence type="predicted"/>
<sequence length="237" mass="27322">MINFLQKMSSILTALLLSACANQQIKAGDTPSSEAGRTIDIQVMPYYSAYHGKVERINVHRELDPLLITNRLPDYQKAVNIAGESAQLMTPMTMFVLAARSYDFGLRDEAVKWFYRGQNRLITALYVLDLPKRSIAEYTGFSQLVGRFINSYAFCNLLNQRKLAEEAIEWTKAHPYQAIFLAEILSKHKDRKKALKEAEAVLDKRLAEQDAYFSNQQNKRKFEIQRQENQVTELFCR</sequence>
<dbReference type="Proteomes" id="UP000188820">
    <property type="component" value="Unassembled WGS sequence"/>
</dbReference>
<dbReference type="PROSITE" id="PS51257">
    <property type="entry name" value="PROKAR_LIPOPROTEIN"/>
    <property type="match status" value="1"/>
</dbReference>
<evidence type="ECO:0000256" key="1">
    <source>
        <dbReference type="SAM" id="SignalP"/>
    </source>
</evidence>
<keyword evidence="1" id="KW-0732">Signal</keyword>